<reference evidence="2" key="2">
    <citation type="submission" date="2023-05" db="EMBL/GenBank/DDBJ databases">
        <authorList>
            <person name="Fouks B."/>
        </authorList>
    </citation>
    <scope>NUCLEOTIDE SEQUENCE</scope>
    <source>
        <strain evidence="2">Stay&amp;Tobe</strain>
        <tissue evidence="2">Testes</tissue>
    </source>
</reference>
<proteinExistence type="predicted"/>
<evidence type="ECO:0000256" key="1">
    <source>
        <dbReference type="SAM" id="MobiDB-lite"/>
    </source>
</evidence>
<feature type="compositionally biased region" description="Basic and acidic residues" evidence="1">
    <location>
        <begin position="45"/>
        <end position="56"/>
    </location>
</feature>
<sequence>QDTRTDPRKIFKSAYTAGNQSRVAKLESRLSAHHATASDILMRTTRNERDNSGRRG</sequence>
<gene>
    <name evidence="2" type="ORF">L9F63_008130</name>
</gene>
<keyword evidence="3" id="KW-1185">Reference proteome</keyword>
<name>A0AAD7Z6L8_DIPPU</name>
<dbReference type="Proteomes" id="UP001233999">
    <property type="component" value="Unassembled WGS sequence"/>
</dbReference>
<feature type="region of interest" description="Disordered" evidence="1">
    <location>
        <begin position="26"/>
        <end position="56"/>
    </location>
</feature>
<dbReference type="AlphaFoldDB" id="A0AAD7Z6L8"/>
<evidence type="ECO:0000313" key="2">
    <source>
        <dbReference type="EMBL" id="KAJ9574695.1"/>
    </source>
</evidence>
<reference evidence="2" key="1">
    <citation type="journal article" date="2023" name="IScience">
        <title>Live-bearing cockroach genome reveals convergent evolutionary mechanisms linked to viviparity in insects and beyond.</title>
        <authorList>
            <person name="Fouks B."/>
            <person name="Harrison M.C."/>
            <person name="Mikhailova A.A."/>
            <person name="Marchal E."/>
            <person name="English S."/>
            <person name="Carruthers M."/>
            <person name="Jennings E.C."/>
            <person name="Chiamaka E.L."/>
            <person name="Frigard R.A."/>
            <person name="Pippel M."/>
            <person name="Attardo G.M."/>
            <person name="Benoit J.B."/>
            <person name="Bornberg-Bauer E."/>
            <person name="Tobe S.S."/>
        </authorList>
    </citation>
    <scope>NUCLEOTIDE SEQUENCE</scope>
    <source>
        <strain evidence="2">Stay&amp;Tobe</strain>
    </source>
</reference>
<accession>A0AAD7Z6L8</accession>
<organism evidence="2 3">
    <name type="scientific">Diploptera punctata</name>
    <name type="common">Pacific beetle cockroach</name>
    <dbReference type="NCBI Taxonomy" id="6984"/>
    <lineage>
        <taxon>Eukaryota</taxon>
        <taxon>Metazoa</taxon>
        <taxon>Ecdysozoa</taxon>
        <taxon>Arthropoda</taxon>
        <taxon>Hexapoda</taxon>
        <taxon>Insecta</taxon>
        <taxon>Pterygota</taxon>
        <taxon>Neoptera</taxon>
        <taxon>Polyneoptera</taxon>
        <taxon>Dictyoptera</taxon>
        <taxon>Blattodea</taxon>
        <taxon>Blaberoidea</taxon>
        <taxon>Blaberidae</taxon>
        <taxon>Diplopterinae</taxon>
        <taxon>Diploptera</taxon>
    </lineage>
</organism>
<evidence type="ECO:0000313" key="3">
    <source>
        <dbReference type="Proteomes" id="UP001233999"/>
    </source>
</evidence>
<feature type="non-terminal residue" evidence="2">
    <location>
        <position position="56"/>
    </location>
</feature>
<feature type="non-terminal residue" evidence="2">
    <location>
        <position position="1"/>
    </location>
</feature>
<dbReference type="EMBL" id="JASPKZ010010268">
    <property type="protein sequence ID" value="KAJ9574695.1"/>
    <property type="molecule type" value="Genomic_DNA"/>
</dbReference>
<comment type="caution">
    <text evidence="2">The sequence shown here is derived from an EMBL/GenBank/DDBJ whole genome shotgun (WGS) entry which is preliminary data.</text>
</comment>
<protein>
    <submittedName>
        <fullName evidence="2">Uncharacterized protein</fullName>
    </submittedName>
</protein>